<sequence length="59" mass="6922">MYLVTWIEGEEVEYRLLPSQEELSRELQEEEKAIEEKNAIVVEIKYGFEKLNFSGTSPV</sequence>
<protein>
    <submittedName>
        <fullName evidence="1">Uncharacterized protein</fullName>
    </submittedName>
</protein>
<organism evidence="1">
    <name type="scientific">Ammonifex degensii</name>
    <dbReference type="NCBI Taxonomy" id="42838"/>
    <lineage>
        <taxon>Bacteria</taxon>
        <taxon>Bacillati</taxon>
        <taxon>Bacillota</taxon>
        <taxon>Clostridia</taxon>
        <taxon>Thermoanaerobacterales</taxon>
        <taxon>Thermoanaerobacteraceae</taxon>
        <taxon>Ammonifex</taxon>
    </lineage>
</organism>
<dbReference type="AlphaFoldDB" id="A0A7C1J515"/>
<comment type="caution">
    <text evidence="1">The sequence shown here is derived from an EMBL/GenBank/DDBJ whole genome shotgun (WGS) entry which is preliminary data.</text>
</comment>
<evidence type="ECO:0000313" key="1">
    <source>
        <dbReference type="EMBL" id="HDW51789.1"/>
    </source>
</evidence>
<accession>A0A7C1J515</accession>
<dbReference type="EMBL" id="DSMV01000215">
    <property type="protein sequence ID" value="HDW51789.1"/>
    <property type="molecule type" value="Genomic_DNA"/>
</dbReference>
<name>A0A7C1J515_9THEO</name>
<proteinExistence type="predicted"/>
<gene>
    <name evidence="1" type="ORF">ENQ35_03535</name>
</gene>
<reference evidence="1" key="1">
    <citation type="journal article" date="2020" name="mSystems">
        <title>Genome- and Community-Level Interaction Insights into Carbon Utilization and Element Cycling Functions of Hydrothermarchaeota in Hydrothermal Sediment.</title>
        <authorList>
            <person name="Zhou Z."/>
            <person name="Liu Y."/>
            <person name="Xu W."/>
            <person name="Pan J."/>
            <person name="Luo Z.H."/>
            <person name="Li M."/>
        </authorList>
    </citation>
    <scope>NUCLEOTIDE SEQUENCE [LARGE SCALE GENOMIC DNA]</scope>
    <source>
        <strain evidence="1">SpSt-301</strain>
    </source>
</reference>